<dbReference type="Proteomes" id="UP000655094">
    <property type="component" value="Unassembled WGS sequence"/>
</dbReference>
<protein>
    <submittedName>
        <fullName evidence="2">Uncharacterized protein</fullName>
    </submittedName>
</protein>
<dbReference type="AlphaFoldDB" id="A0A919I034"/>
<accession>A0A919I034</accession>
<gene>
    <name evidence="2" type="ORF">KPZU09_67430</name>
</gene>
<name>A0A919I034_KLEPN</name>
<sequence length="98" mass="10979">MAQADALQQLANPRLDIALHHTKPRQRQGDILPSGPAAQQRRRLENGANRPPFPAQRLAGQRRQIPAIDTNAAAIRLLQQADAARRLIYRRRSAPPPR</sequence>
<proteinExistence type="predicted"/>
<evidence type="ECO:0000313" key="2">
    <source>
        <dbReference type="EMBL" id="GHK57007.1"/>
    </source>
</evidence>
<comment type="caution">
    <text evidence="2">The sequence shown here is derived from an EMBL/GenBank/DDBJ whole genome shotgun (WGS) entry which is preliminary data.</text>
</comment>
<dbReference type="EMBL" id="BNFF01000001">
    <property type="protein sequence ID" value="GHK57007.1"/>
    <property type="molecule type" value="Genomic_DNA"/>
</dbReference>
<evidence type="ECO:0000256" key="1">
    <source>
        <dbReference type="SAM" id="MobiDB-lite"/>
    </source>
</evidence>
<reference evidence="2" key="1">
    <citation type="submission" date="2020-10" db="EMBL/GenBank/DDBJ databases">
        <title>Genome Sequence of ESBL Producing Zambian Clinical Strains.</title>
        <authorList>
            <person name="Shawa M."/>
            <person name="Furuta Y."/>
            <person name="Simbotwe M."/>
            <person name="Mulenga E."/>
            <person name="Mubanga M."/>
            <person name="Mulenga G."/>
            <person name="Kaile C."/>
            <person name="Zorigt T."/>
            <person name="Hang'ombe B."/>
            <person name="Higashi H."/>
        </authorList>
    </citation>
    <scope>NUCLEOTIDE SEQUENCE</scope>
    <source>
        <strain evidence="2">Zam_UTH_09</strain>
    </source>
</reference>
<evidence type="ECO:0000313" key="3">
    <source>
        <dbReference type="Proteomes" id="UP000655094"/>
    </source>
</evidence>
<feature type="region of interest" description="Disordered" evidence="1">
    <location>
        <begin position="21"/>
        <end position="64"/>
    </location>
</feature>
<organism evidence="2 3">
    <name type="scientific">Klebsiella pneumoniae</name>
    <dbReference type="NCBI Taxonomy" id="573"/>
    <lineage>
        <taxon>Bacteria</taxon>
        <taxon>Pseudomonadati</taxon>
        <taxon>Pseudomonadota</taxon>
        <taxon>Gammaproteobacteria</taxon>
        <taxon>Enterobacterales</taxon>
        <taxon>Enterobacteriaceae</taxon>
        <taxon>Klebsiella/Raoultella group</taxon>
        <taxon>Klebsiella</taxon>
        <taxon>Klebsiella pneumoniae complex</taxon>
    </lineage>
</organism>